<reference evidence="3" key="1">
    <citation type="submission" date="2025-08" db="UniProtKB">
        <authorList>
            <consortium name="RefSeq"/>
        </authorList>
    </citation>
    <scope>IDENTIFICATION</scope>
</reference>
<dbReference type="KEGG" id="tsr:106551779"/>
<evidence type="ECO:0000313" key="2">
    <source>
        <dbReference type="Proteomes" id="UP000504617"/>
    </source>
</evidence>
<dbReference type="InterPro" id="IPR051291">
    <property type="entry name" value="CIMAP"/>
</dbReference>
<dbReference type="Pfam" id="PF07004">
    <property type="entry name" value="SHIPPO-rpt"/>
    <property type="match status" value="3"/>
</dbReference>
<sequence length="468" mass="52149">MPSARKIAGCIKYFRKSEAPSIPSQGQAFGYEEAEDGTLIKFNQPVRDNTLGPAYYQSVYNETYPTLKYKGVHFGSLREKRPEFKPQEGPGPADYDIMPESATHCENVNIKKEDKKKCVLYIPRYHEEIVLQEGKKGVPGPGQYNIKSEFGKAGSIMKSEAQHVPFLSLSERFAPLKPSTPAPGTYDETRSALECLKRPCRSKSIPFGHTSVRFTSDSRLQTSPGPAFYNILNYRIAAPHLKKVLAETKKKGAFGSTVPRLLYLVNRQAFATPGPADYQMKQVVEESHKKKKELSVFVSTIERIPVIHSAVPPPGSYEVHKSFEKSQGKSEYMPPRTVVARRRHASFLSGTFREEALKAETEIPGPGTYSPVDQPGAKLSPGTTVLVSQEARFKDAKSTSPGPASYVLSPLLRDTVLKRTYNVSLNNPVMIRVRSAIFKSARDREDLFCTSDQQDSKMQNETSVSDNK</sequence>
<feature type="compositionally biased region" description="Polar residues" evidence="1">
    <location>
        <begin position="450"/>
        <end position="468"/>
    </location>
</feature>
<evidence type="ECO:0000256" key="1">
    <source>
        <dbReference type="SAM" id="MobiDB-lite"/>
    </source>
</evidence>
<dbReference type="RefSeq" id="XP_013925410.1">
    <property type="nucleotide sequence ID" value="XM_014069935.1"/>
</dbReference>
<dbReference type="PANTHER" id="PTHR21580">
    <property type="entry name" value="SHIPPO-1-RELATED"/>
    <property type="match status" value="1"/>
</dbReference>
<protein>
    <submittedName>
        <fullName evidence="3">Sperm-tail PG-rich repeat-containing protein 2</fullName>
    </submittedName>
</protein>
<evidence type="ECO:0000313" key="3">
    <source>
        <dbReference type="RefSeq" id="XP_013925410.1"/>
    </source>
</evidence>
<dbReference type="InterPro" id="IPR010736">
    <property type="entry name" value="SHIPPO-rpt"/>
</dbReference>
<gene>
    <name evidence="3" type="primary">STPG2</name>
</gene>
<dbReference type="GeneID" id="106551779"/>
<dbReference type="AlphaFoldDB" id="A0A6I9YNW8"/>
<dbReference type="PANTHER" id="PTHR21580:SF60">
    <property type="entry name" value="SPERM-TAIL PG-RICH REPEAT-CONTAINING PROTEIN 2"/>
    <property type="match status" value="1"/>
</dbReference>
<organism evidence="2 3">
    <name type="scientific">Thamnophis sirtalis</name>
    <dbReference type="NCBI Taxonomy" id="35019"/>
    <lineage>
        <taxon>Eukaryota</taxon>
        <taxon>Metazoa</taxon>
        <taxon>Chordata</taxon>
        <taxon>Craniata</taxon>
        <taxon>Vertebrata</taxon>
        <taxon>Euteleostomi</taxon>
        <taxon>Lepidosauria</taxon>
        <taxon>Squamata</taxon>
        <taxon>Bifurcata</taxon>
        <taxon>Unidentata</taxon>
        <taxon>Episquamata</taxon>
        <taxon>Toxicofera</taxon>
        <taxon>Serpentes</taxon>
        <taxon>Colubroidea</taxon>
        <taxon>Colubridae</taxon>
        <taxon>Natricinae</taxon>
        <taxon>Thamnophis</taxon>
    </lineage>
</organism>
<dbReference type="OrthoDB" id="406368at2759"/>
<keyword evidence="2" id="KW-1185">Reference proteome</keyword>
<dbReference type="CTD" id="285555"/>
<name>A0A6I9YNW8_9SAUR</name>
<proteinExistence type="predicted"/>
<feature type="region of interest" description="Disordered" evidence="1">
    <location>
        <begin position="448"/>
        <end position="468"/>
    </location>
</feature>
<dbReference type="Proteomes" id="UP000504617">
    <property type="component" value="Unplaced"/>
</dbReference>
<accession>A0A6I9YNW8</accession>